<dbReference type="Proteomes" id="UP000319836">
    <property type="component" value="Unassembled WGS sequence"/>
</dbReference>
<evidence type="ECO:0000256" key="5">
    <source>
        <dbReference type="ARBA" id="ARBA00022679"/>
    </source>
</evidence>
<dbReference type="InterPro" id="IPR005467">
    <property type="entry name" value="His_kinase_dom"/>
</dbReference>
<evidence type="ECO:0000256" key="6">
    <source>
        <dbReference type="ARBA" id="ARBA00022777"/>
    </source>
</evidence>
<dbReference type="InterPro" id="IPR036890">
    <property type="entry name" value="HATPase_C_sf"/>
</dbReference>
<keyword evidence="6" id="KW-0418">Kinase</keyword>
<dbReference type="PRINTS" id="PR00344">
    <property type="entry name" value="BCTRLSENSOR"/>
</dbReference>
<evidence type="ECO:0000259" key="10">
    <source>
        <dbReference type="PROSITE" id="PS50885"/>
    </source>
</evidence>
<dbReference type="SUPFAM" id="SSF55874">
    <property type="entry name" value="ATPase domain of HSP90 chaperone/DNA topoisomerase II/histidine kinase"/>
    <property type="match status" value="1"/>
</dbReference>
<reference evidence="11 12" key="1">
    <citation type="journal article" date="2019" name="Nat. Microbiol.">
        <title>Mediterranean grassland soil C-N compound turnover is dependent on rainfall and depth, and is mediated by genomically divergent microorganisms.</title>
        <authorList>
            <person name="Diamond S."/>
            <person name="Andeer P.F."/>
            <person name="Li Z."/>
            <person name="Crits-Christoph A."/>
            <person name="Burstein D."/>
            <person name="Anantharaman K."/>
            <person name="Lane K.R."/>
            <person name="Thomas B.C."/>
            <person name="Pan C."/>
            <person name="Northen T.R."/>
            <person name="Banfield J.F."/>
        </authorList>
    </citation>
    <scope>NUCLEOTIDE SEQUENCE [LARGE SCALE GENOMIC DNA]</scope>
    <source>
        <strain evidence="11">WS_10</strain>
    </source>
</reference>
<dbReference type="InterPro" id="IPR036097">
    <property type="entry name" value="HisK_dim/P_sf"/>
</dbReference>
<sequence>MFRRPSASISMRIIVVVVGTLVLAQFASGFFIRRLIGDHIVSQKLTTVDILTTSILHDLTYSGNRDLASSGQQIVAKYMTYYRIIKDMAIFGSDSMRVAASNQMPLDARASDPEVLDALTRAKPALHVTRADFSNFGIRSVAPILEGSRVVGAVVLDVSMQDIQATLASIDQHIATIMGVALALVAAALLVLLRRSILVRLRRLMEVTHEITAGNYVVRLEDTAQDELGQLSRAFNQMATDLRHSRDQIESQNRELESRVQLATARLQQAYEELKSAQSQLVLNEKMASLGSLIAGVAHEINTPVGAILNVTRTLEKHLKVLPAHLEALKADSSLPTSLMMECLDALHRGAIAARGPVSLREQRAVEAALREGGVPRWQERAAALCRFNMVEPEALQRYLPCIRSEAFFGVAESYASIAQAAMISQTGSQKIAEFVRALKYYAYSDNARVDLVQVNESIGTALVLLRSQLKHAVVTATEYEADLPRIPCTSDIHQVWTNLLTNAVDAIAERGDDQPGRVEIRTRRDGAFLVASVTDNGVGIAPGALDRIFDPFFTTKDIGKGTGLGLSIVSGIVKSHGGFIRVQSEPGHTVFDVLLPIESAVPVADVPGEHDDRRAA</sequence>
<comment type="catalytic activity">
    <reaction evidence="1">
        <text>ATP + protein L-histidine = ADP + protein N-phospho-L-histidine.</text>
        <dbReference type="EC" id="2.7.13.3"/>
    </reaction>
</comment>
<comment type="subcellular location">
    <subcellularLocation>
        <location evidence="2">Membrane</location>
    </subcellularLocation>
</comment>
<evidence type="ECO:0000256" key="7">
    <source>
        <dbReference type="SAM" id="Coils"/>
    </source>
</evidence>
<evidence type="ECO:0000313" key="11">
    <source>
        <dbReference type="EMBL" id="TMQ71201.1"/>
    </source>
</evidence>
<dbReference type="PANTHER" id="PTHR43065:SF48">
    <property type="entry name" value="HISTIDINE KINASE"/>
    <property type="match status" value="1"/>
</dbReference>
<evidence type="ECO:0000256" key="2">
    <source>
        <dbReference type="ARBA" id="ARBA00004370"/>
    </source>
</evidence>
<dbReference type="Pfam" id="PF00672">
    <property type="entry name" value="HAMP"/>
    <property type="match status" value="1"/>
</dbReference>
<evidence type="ECO:0000256" key="4">
    <source>
        <dbReference type="ARBA" id="ARBA00022553"/>
    </source>
</evidence>
<dbReference type="InterPro" id="IPR003661">
    <property type="entry name" value="HisK_dim/P_dom"/>
</dbReference>
<name>A0A538U5P2_UNCEI</name>
<protein>
    <recommendedName>
        <fullName evidence="3">histidine kinase</fullName>
        <ecNumber evidence="3">2.7.13.3</ecNumber>
    </recommendedName>
</protein>
<dbReference type="PANTHER" id="PTHR43065">
    <property type="entry name" value="SENSOR HISTIDINE KINASE"/>
    <property type="match status" value="1"/>
</dbReference>
<dbReference type="PROSITE" id="PS50885">
    <property type="entry name" value="HAMP"/>
    <property type="match status" value="1"/>
</dbReference>
<accession>A0A538U5P2</accession>
<evidence type="ECO:0000313" key="12">
    <source>
        <dbReference type="Proteomes" id="UP000319836"/>
    </source>
</evidence>
<keyword evidence="7" id="KW-0175">Coiled coil</keyword>
<dbReference type="CDD" id="cd00082">
    <property type="entry name" value="HisKA"/>
    <property type="match status" value="1"/>
</dbReference>
<dbReference type="GO" id="GO:0016020">
    <property type="term" value="C:membrane"/>
    <property type="evidence" value="ECO:0007669"/>
    <property type="project" value="UniProtKB-SubCell"/>
</dbReference>
<gene>
    <name evidence="11" type="ORF">E6K80_06315</name>
</gene>
<dbReference type="InterPro" id="IPR003594">
    <property type="entry name" value="HATPase_dom"/>
</dbReference>
<dbReference type="AlphaFoldDB" id="A0A538U5P2"/>
<evidence type="ECO:0000256" key="1">
    <source>
        <dbReference type="ARBA" id="ARBA00000085"/>
    </source>
</evidence>
<dbReference type="SUPFAM" id="SSF47384">
    <property type="entry name" value="Homodimeric domain of signal transducing histidine kinase"/>
    <property type="match status" value="1"/>
</dbReference>
<evidence type="ECO:0000256" key="3">
    <source>
        <dbReference type="ARBA" id="ARBA00012438"/>
    </source>
</evidence>
<dbReference type="PROSITE" id="PS50109">
    <property type="entry name" value="HIS_KIN"/>
    <property type="match status" value="1"/>
</dbReference>
<keyword evidence="8" id="KW-1133">Transmembrane helix</keyword>
<dbReference type="CDD" id="cd06225">
    <property type="entry name" value="HAMP"/>
    <property type="match status" value="1"/>
</dbReference>
<dbReference type="SUPFAM" id="SSF158472">
    <property type="entry name" value="HAMP domain-like"/>
    <property type="match status" value="1"/>
</dbReference>
<dbReference type="SMART" id="SM00387">
    <property type="entry name" value="HATPase_c"/>
    <property type="match status" value="1"/>
</dbReference>
<keyword evidence="5" id="KW-0808">Transferase</keyword>
<dbReference type="Gene3D" id="3.30.565.10">
    <property type="entry name" value="Histidine kinase-like ATPase, C-terminal domain"/>
    <property type="match status" value="1"/>
</dbReference>
<dbReference type="EMBL" id="VBPA01000143">
    <property type="protein sequence ID" value="TMQ71201.1"/>
    <property type="molecule type" value="Genomic_DNA"/>
</dbReference>
<organism evidence="11 12">
    <name type="scientific">Eiseniibacteriota bacterium</name>
    <dbReference type="NCBI Taxonomy" id="2212470"/>
    <lineage>
        <taxon>Bacteria</taxon>
        <taxon>Candidatus Eiseniibacteriota</taxon>
    </lineage>
</organism>
<dbReference type="GO" id="GO:0000155">
    <property type="term" value="F:phosphorelay sensor kinase activity"/>
    <property type="evidence" value="ECO:0007669"/>
    <property type="project" value="InterPro"/>
</dbReference>
<dbReference type="Gene3D" id="1.10.287.130">
    <property type="match status" value="1"/>
</dbReference>
<evidence type="ECO:0000256" key="8">
    <source>
        <dbReference type="SAM" id="Phobius"/>
    </source>
</evidence>
<feature type="transmembrane region" description="Helical" evidence="8">
    <location>
        <begin position="174"/>
        <end position="193"/>
    </location>
</feature>
<dbReference type="Pfam" id="PF02518">
    <property type="entry name" value="HATPase_c"/>
    <property type="match status" value="1"/>
</dbReference>
<proteinExistence type="predicted"/>
<keyword evidence="8" id="KW-0472">Membrane</keyword>
<feature type="coiled-coil region" evidence="7">
    <location>
        <begin position="239"/>
        <end position="280"/>
    </location>
</feature>
<dbReference type="Gene3D" id="6.10.340.10">
    <property type="match status" value="1"/>
</dbReference>
<dbReference type="SMART" id="SM00304">
    <property type="entry name" value="HAMP"/>
    <property type="match status" value="1"/>
</dbReference>
<keyword evidence="8" id="KW-0812">Transmembrane</keyword>
<dbReference type="InterPro" id="IPR004358">
    <property type="entry name" value="Sig_transdc_His_kin-like_C"/>
</dbReference>
<keyword evidence="4" id="KW-0597">Phosphoprotein</keyword>
<dbReference type="EC" id="2.7.13.3" evidence="3"/>
<feature type="domain" description="Histidine kinase" evidence="9">
    <location>
        <begin position="493"/>
        <end position="600"/>
    </location>
</feature>
<dbReference type="InterPro" id="IPR003660">
    <property type="entry name" value="HAMP_dom"/>
</dbReference>
<evidence type="ECO:0000259" key="9">
    <source>
        <dbReference type="PROSITE" id="PS50109"/>
    </source>
</evidence>
<feature type="domain" description="HAMP" evidence="10">
    <location>
        <begin position="195"/>
        <end position="247"/>
    </location>
</feature>
<comment type="caution">
    <text evidence="11">The sequence shown here is derived from an EMBL/GenBank/DDBJ whole genome shotgun (WGS) entry which is preliminary data.</text>
</comment>